<feature type="region of interest" description="Disordered" evidence="1">
    <location>
        <begin position="39"/>
        <end position="70"/>
    </location>
</feature>
<evidence type="ECO:0000313" key="2">
    <source>
        <dbReference type="EMBL" id="KAF0916618.1"/>
    </source>
</evidence>
<name>A0A6G1DVG7_9ORYZ</name>
<gene>
    <name evidence="2" type="ORF">E2562_007902</name>
</gene>
<dbReference type="AlphaFoldDB" id="A0A6G1DVG7"/>
<organism evidence="2 3">
    <name type="scientific">Oryza meyeriana var. granulata</name>
    <dbReference type="NCBI Taxonomy" id="110450"/>
    <lineage>
        <taxon>Eukaryota</taxon>
        <taxon>Viridiplantae</taxon>
        <taxon>Streptophyta</taxon>
        <taxon>Embryophyta</taxon>
        <taxon>Tracheophyta</taxon>
        <taxon>Spermatophyta</taxon>
        <taxon>Magnoliopsida</taxon>
        <taxon>Liliopsida</taxon>
        <taxon>Poales</taxon>
        <taxon>Poaceae</taxon>
        <taxon>BOP clade</taxon>
        <taxon>Oryzoideae</taxon>
        <taxon>Oryzeae</taxon>
        <taxon>Oryzinae</taxon>
        <taxon>Oryza</taxon>
        <taxon>Oryza meyeriana</taxon>
    </lineage>
</organism>
<proteinExistence type="predicted"/>
<accession>A0A6G1DVG7</accession>
<feature type="compositionally biased region" description="Polar residues" evidence="1">
    <location>
        <begin position="44"/>
        <end position="60"/>
    </location>
</feature>
<protein>
    <submittedName>
        <fullName evidence="2">Uncharacterized protein</fullName>
    </submittedName>
</protein>
<keyword evidence="3" id="KW-1185">Reference proteome</keyword>
<reference evidence="2 3" key="1">
    <citation type="submission" date="2019-11" db="EMBL/GenBank/DDBJ databases">
        <title>Whole genome sequence of Oryza granulata.</title>
        <authorList>
            <person name="Li W."/>
        </authorList>
    </citation>
    <scope>NUCLEOTIDE SEQUENCE [LARGE SCALE GENOMIC DNA]</scope>
    <source>
        <strain evidence="3">cv. Menghai</strain>
        <tissue evidence="2">Leaf</tissue>
    </source>
</reference>
<comment type="caution">
    <text evidence="2">The sequence shown here is derived from an EMBL/GenBank/DDBJ whole genome shotgun (WGS) entry which is preliminary data.</text>
</comment>
<dbReference type="EMBL" id="SPHZ02000005">
    <property type="protein sequence ID" value="KAF0916618.1"/>
    <property type="molecule type" value="Genomic_DNA"/>
</dbReference>
<sequence>MDITEFLKEEKLFVIFLWAIHFGEPPAMSLLLSKEDRDRERVNPSGNGLTHRTLPSNENPTRVPLAGMVT</sequence>
<evidence type="ECO:0000256" key="1">
    <source>
        <dbReference type="SAM" id="MobiDB-lite"/>
    </source>
</evidence>
<dbReference type="Proteomes" id="UP000479710">
    <property type="component" value="Unassembled WGS sequence"/>
</dbReference>
<evidence type="ECO:0000313" key="3">
    <source>
        <dbReference type="Proteomes" id="UP000479710"/>
    </source>
</evidence>